<feature type="repeat" description="PPR" evidence="2">
    <location>
        <begin position="1202"/>
        <end position="1236"/>
    </location>
</feature>
<dbReference type="InterPro" id="IPR001202">
    <property type="entry name" value="WW_dom"/>
</dbReference>
<feature type="region of interest" description="Disordered" evidence="4">
    <location>
        <begin position="69"/>
        <end position="111"/>
    </location>
</feature>
<dbReference type="EMBL" id="SZYD01000015">
    <property type="protein sequence ID" value="KAD3641911.1"/>
    <property type="molecule type" value="Genomic_DNA"/>
</dbReference>
<gene>
    <name evidence="8" type="ORF">E3N88_31135</name>
</gene>
<dbReference type="PROSITE" id="PS51676">
    <property type="entry name" value="FF"/>
    <property type="match status" value="5"/>
</dbReference>
<dbReference type="SUPFAM" id="SSF81698">
    <property type="entry name" value="FF domain"/>
    <property type="match status" value="5"/>
</dbReference>
<feature type="compositionally biased region" description="Polar residues" evidence="4">
    <location>
        <begin position="69"/>
        <end position="100"/>
    </location>
</feature>
<dbReference type="InterPro" id="IPR036517">
    <property type="entry name" value="FF_domain_sf"/>
</dbReference>
<feature type="domain" description="WW" evidence="6">
    <location>
        <begin position="371"/>
        <end position="404"/>
    </location>
</feature>
<feature type="domain" description="FF" evidence="7">
    <location>
        <begin position="719"/>
        <end position="773"/>
    </location>
</feature>
<feature type="repeat" description="PPR" evidence="2">
    <location>
        <begin position="1307"/>
        <end position="1341"/>
    </location>
</feature>
<evidence type="ECO:0000256" key="1">
    <source>
        <dbReference type="ARBA" id="ARBA00022737"/>
    </source>
</evidence>
<dbReference type="FunFam" id="1.10.10.440:FF:000020">
    <property type="entry name" value="Pre-mRNA-processing protein 40C"/>
    <property type="match status" value="1"/>
</dbReference>
<evidence type="ECO:0000256" key="3">
    <source>
        <dbReference type="SAM" id="Coils"/>
    </source>
</evidence>
<dbReference type="OrthoDB" id="187617at2759"/>
<dbReference type="PROSITE" id="PS51375">
    <property type="entry name" value="PPR"/>
    <property type="match status" value="10"/>
</dbReference>
<feature type="repeat" description="PPR" evidence="2">
    <location>
        <begin position="1630"/>
        <end position="1663"/>
    </location>
</feature>
<dbReference type="PROSITE" id="PS50020">
    <property type="entry name" value="WW_DOMAIN_2"/>
    <property type="match status" value="1"/>
</dbReference>
<dbReference type="SMART" id="SM00456">
    <property type="entry name" value="WW"/>
    <property type="match status" value="2"/>
</dbReference>
<dbReference type="PANTHER" id="PTHR15377">
    <property type="entry name" value="TRANSCRIPTION ELONGATION REGULATOR 1"/>
    <property type="match status" value="1"/>
</dbReference>
<comment type="caution">
    <text evidence="8">The sequence shown here is derived from an EMBL/GenBank/DDBJ whole genome shotgun (WGS) entry which is preliminary data.</text>
</comment>
<dbReference type="Proteomes" id="UP000326396">
    <property type="component" value="Linkage Group LG5"/>
</dbReference>
<dbReference type="GO" id="GO:0003712">
    <property type="term" value="F:transcription coregulator activity"/>
    <property type="evidence" value="ECO:0007669"/>
    <property type="project" value="TreeGrafter"/>
</dbReference>
<feature type="repeat" description="PPR" evidence="2">
    <location>
        <begin position="1272"/>
        <end position="1306"/>
    </location>
</feature>
<dbReference type="Gene3D" id="1.10.10.440">
    <property type="entry name" value="FF domain"/>
    <property type="match status" value="5"/>
</dbReference>
<evidence type="ECO:0000256" key="5">
    <source>
        <dbReference type="SAM" id="Phobius"/>
    </source>
</evidence>
<dbReference type="FunFam" id="1.10.10.440:FF:000028">
    <property type="entry name" value="Pre-mRNA-processing protein 40C"/>
    <property type="match status" value="1"/>
</dbReference>
<dbReference type="Pfam" id="PF13041">
    <property type="entry name" value="PPR_2"/>
    <property type="match status" value="5"/>
</dbReference>
<dbReference type="PROSITE" id="PS01159">
    <property type="entry name" value="WW_DOMAIN_1"/>
    <property type="match status" value="1"/>
</dbReference>
<organism evidence="8 9">
    <name type="scientific">Mikania micrantha</name>
    <name type="common">bitter vine</name>
    <dbReference type="NCBI Taxonomy" id="192012"/>
    <lineage>
        <taxon>Eukaryota</taxon>
        <taxon>Viridiplantae</taxon>
        <taxon>Streptophyta</taxon>
        <taxon>Embryophyta</taxon>
        <taxon>Tracheophyta</taxon>
        <taxon>Spermatophyta</taxon>
        <taxon>Magnoliopsida</taxon>
        <taxon>eudicotyledons</taxon>
        <taxon>Gunneridae</taxon>
        <taxon>Pentapetalae</taxon>
        <taxon>asterids</taxon>
        <taxon>campanulids</taxon>
        <taxon>Asterales</taxon>
        <taxon>Asteraceae</taxon>
        <taxon>Asteroideae</taxon>
        <taxon>Heliantheae alliance</taxon>
        <taxon>Eupatorieae</taxon>
        <taxon>Mikania</taxon>
    </lineage>
</organism>
<feature type="compositionally biased region" description="Polar residues" evidence="4">
    <location>
        <begin position="527"/>
        <end position="538"/>
    </location>
</feature>
<evidence type="ECO:0000256" key="2">
    <source>
        <dbReference type="PROSITE-ProRule" id="PRU00708"/>
    </source>
</evidence>
<keyword evidence="5" id="KW-0812">Transmembrane</keyword>
<dbReference type="Gene3D" id="2.20.70.10">
    <property type="match status" value="2"/>
</dbReference>
<feature type="repeat" description="PPR" evidence="2">
    <location>
        <begin position="1516"/>
        <end position="1550"/>
    </location>
</feature>
<feature type="domain" description="FF" evidence="7">
    <location>
        <begin position="881"/>
        <end position="946"/>
    </location>
</feature>
<keyword evidence="5" id="KW-1133">Transmembrane helix</keyword>
<dbReference type="InterPro" id="IPR045148">
    <property type="entry name" value="TCRG1-like"/>
</dbReference>
<evidence type="ECO:0000256" key="4">
    <source>
        <dbReference type="SAM" id="MobiDB-lite"/>
    </source>
</evidence>
<dbReference type="Pfam" id="PF01846">
    <property type="entry name" value="FF"/>
    <property type="match status" value="4"/>
</dbReference>
<evidence type="ECO:0008006" key="10">
    <source>
        <dbReference type="Google" id="ProtNLM"/>
    </source>
</evidence>
<feature type="repeat" description="PPR" evidence="2">
    <location>
        <begin position="1342"/>
        <end position="1376"/>
    </location>
</feature>
<feature type="region of interest" description="Disordered" evidence="4">
    <location>
        <begin position="227"/>
        <end position="289"/>
    </location>
</feature>
<dbReference type="InterPro" id="IPR011990">
    <property type="entry name" value="TPR-like_helical_dom_sf"/>
</dbReference>
<dbReference type="CDD" id="cd00201">
    <property type="entry name" value="WW"/>
    <property type="match status" value="1"/>
</dbReference>
<keyword evidence="1" id="KW-0677">Repeat</keyword>
<feature type="coiled-coil region" evidence="3">
    <location>
        <begin position="771"/>
        <end position="826"/>
    </location>
</feature>
<feature type="region of interest" description="Disordered" evidence="4">
    <location>
        <begin position="527"/>
        <end position="583"/>
    </location>
</feature>
<dbReference type="Pfam" id="PF01535">
    <property type="entry name" value="PPR"/>
    <property type="match status" value="4"/>
</dbReference>
<reference evidence="8 9" key="1">
    <citation type="submission" date="2019-05" db="EMBL/GenBank/DDBJ databases">
        <title>Mikania micrantha, genome provides insights into the molecular mechanism of rapid growth.</title>
        <authorList>
            <person name="Liu B."/>
        </authorList>
    </citation>
    <scope>NUCLEOTIDE SEQUENCE [LARGE SCALE GENOMIC DNA]</scope>
    <source>
        <strain evidence="8">NLD-2019</strain>
        <tissue evidence="8">Leaf</tissue>
    </source>
</reference>
<feature type="repeat" description="PPR" evidence="2">
    <location>
        <begin position="1163"/>
        <end position="1197"/>
    </location>
</feature>
<protein>
    <recommendedName>
        <fullName evidence="10">WW domain-containing protein</fullName>
    </recommendedName>
</protein>
<dbReference type="PANTHER" id="PTHR15377:SF3">
    <property type="entry name" value="WW DOMAIN-CONTAINING PROTEIN"/>
    <property type="match status" value="1"/>
</dbReference>
<evidence type="ECO:0000313" key="9">
    <source>
        <dbReference type="Proteomes" id="UP000326396"/>
    </source>
</evidence>
<dbReference type="FunFam" id="1.10.10.440:FF:000021">
    <property type="entry name" value="pre-mRNA-processing protein 40C isoform X1"/>
    <property type="match status" value="1"/>
</dbReference>
<dbReference type="SMART" id="SM00441">
    <property type="entry name" value="FF"/>
    <property type="match status" value="5"/>
</dbReference>
<feature type="repeat" description="PPR" evidence="2">
    <location>
        <begin position="1481"/>
        <end position="1515"/>
    </location>
</feature>
<sequence>MMESTSQGPGSDPPVEGKSSTPLIPNAAPDLAVSTATLKDQDIVNTESMQESNSVNRVNTHVHVASTSSFSFNVPPNANINSESPHRQSSSTVMINSPGSLSFPRSPVPDSSGPTFSYKADIVSFHASMVGDSAESEVPKNVSISATSLQPPVPVPGQLARPNSVLQGMTTQVRPPPSPVAVPQEVSSNAANFSYNRNYQLLQKEHSVQSHAYSTLSATASNSNFASPQCRMLPGPPFQPPPGAPRNSVTSGPPGRPPATPVQPNSSPQQPFYPPYASNPPMAGPPQGVWLQPSPVGSLPRPQVLPYPPTFPGPFPLPAQHMPLVLVPPSNAQPPGTSIGVSDNMPHELPPGTYNSKHINTVGVKEESVSGDLLNAWSAHRTETGTIYYYNAVTGQSTYQKPVGFKGEPDKVFAQPTPISWEKCAGTDWSLVTTNDGKRYYYNAKTKAIQAYFSWQIPADVTELRKKQESDALKEQSISVQNVTALAEKGSGPLSLNAPAITTGGRDAISPVSSSALDMIKKKLQDSTAPASTESDLNGSIPVDQVGKGPHSENGKEKIKDDKVDGSISNSSSDSDDVDNGPTKEERAIQFKEMLKERGVAPFSKWEKELPKFVFDPRFKAIPSYSARRAIFDHFVRTRAEEERKEKRAAQKAAIEGYKQLLDEAKEDINHNTDYQTFKRNWGHDPRFEALDRKEREALLNERVVPLKRSFEEEARAKRAAAVSSFKSMLKDNKDISLTSRWSKVKDIFRNDPRYKSVKHDDREDIFNEYISELKETGVEAEKAAKAKRDEEEKLKERERALRKRKEREEQEVERVRSKALRKEAIESYQALLVETIKDPQVSWTDAKPKLEKDPQERAANPYLDQSDLEKLFREHIKLLYDRCANEYKALLAEVITTDASTKEYEDGKTVFTSWSTARHLLKDDTRYNKMPRKDRESTWQRHVEDLQRKWKSTVDQDLGKHGDGKAASPIDSRKHLSGSISRRNLAKYDLIFRFSSVSSLAQLPLSDVSDSGSEDNCTCLPSNNGISSFDHDRHMFDKMSVVKTLDHLIGQPKTALYLINQLKECGFTHDVATYMAIIRFMCHSGMIRRLKYLFLEVIENKDAVFGFEISDLFEELLKEINVDDQNLYVRAIDALIKAFISIGRVNSAHEVLLKILGVCIPSVRTCNLLMNRLVEEDEVDKAMVIYEHLKKNGFCPTVAPDAYCYGALIQGYCKEKNIFKAVDLHDEMYLNGVKTNCVIMSSIMQCLCHLGMLSEAVYEFVNAAESGVLLDEISFTIAIDALCRLGKMSEALLLLEEMKLKKMNLDVKHYTTLINGFCLLKDPENAMKIFDEMNENCLKPDTITFNVLIGGLSKCGLFNEAMIQLDNMVALGLEPTIATHNIVIDGLCKGGKVKEAELFFDNLERKSLDNYVAMVNAYCDSNNVEKAYELFLRLSEQGKIGHLVTKNCCFKLLSGLCENGETDKALKLFKTTLNLEIGPSKIMYSKLKAAYCRDGNMKMARWVFNMMIARGIPPDVISYTIMLHGYFRMNCLKEAYDIFKDMIHHGIQPDIITYTVLFDGESKVKRNRFISRESGSLERGLTRYLTKMQELIPDVIHYTVIIDHYCKSNNLQHAKCLFSEMIKRGLQPDTVAYTSLISGYCSQGFKEARGLYNRMLLSGVAPDSRTMKALKTIAADETDLRKEQETDAYKEKPISVQNIRMTWTVDQRKRSVPSRLRRCSRSIELPYFQNGRRSFLNLCLIRVLRLRSTDEKFGQFLTSQNLSQLQFSCQTEGYAESSDSFSEPMPWIGIYIATASFICLLAMAADLFRGIQNKKFWFPCKYFSLNAASITVIAVTMKTASRSE</sequence>
<name>A0A5N6MNJ2_9ASTR</name>
<feature type="transmembrane region" description="Helical" evidence="5">
    <location>
        <begin position="1788"/>
        <end position="1809"/>
    </location>
</feature>
<feature type="compositionally biased region" description="Pro residues" evidence="4">
    <location>
        <begin position="234"/>
        <end position="244"/>
    </location>
</feature>
<feature type="compositionally biased region" description="Basic and acidic residues" evidence="4">
    <location>
        <begin position="550"/>
        <end position="565"/>
    </location>
</feature>
<evidence type="ECO:0000313" key="8">
    <source>
        <dbReference type="EMBL" id="KAD3641911.1"/>
    </source>
</evidence>
<feature type="repeat" description="PPR" evidence="2">
    <location>
        <begin position="1377"/>
        <end position="1411"/>
    </location>
</feature>
<dbReference type="GO" id="GO:0005634">
    <property type="term" value="C:nucleus"/>
    <property type="evidence" value="ECO:0007669"/>
    <property type="project" value="TreeGrafter"/>
</dbReference>
<keyword evidence="5" id="KW-0472">Membrane</keyword>
<accession>A0A5N6MNJ2</accession>
<dbReference type="SUPFAM" id="SSF81901">
    <property type="entry name" value="HCP-like"/>
    <property type="match status" value="1"/>
</dbReference>
<dbReference type="NCBIfam" id="TIGR00756">
    <property type="entry name" value="PPR"/>
    <property type="match status" value="9"/>
</dbReference>
<evidence type="ECO:0000259" key="6">
    <source>
        <dbReference type="PROSITE" id="PS50020"/>
    </source>
</evidence>
<feature type="region of interest" description="Disordered" evidence="4">
    <location>
        <begin position="954"/>
        <end position="976"/>
    </location>
</feature>
<feature type="domain" description="FF" evidence="7">
    <location>
        <begin position="651"/>
        <end position="706"/>
    </location>
</feature>
<dbReference type="Pfam" id="PF00397">
    <property type="entry name" value="WW"/>
    <property type="match status" value="1"/>
</dbReference>
<dbReference type="InterPro" id="IPR002713">
    <property type="entry name" value="FF_domain"/>
</dbReference>
<dbReference type="InterPro" id="IPR036020">
    <property type="entry name" value="WW_dom_sf"/>
</dbReference>
<feature type="domain" description="FF" evidence="7">
    <location>
        <begin position="822"/>
        <end position="879"/>
    </location>
</feature>
<feature type="compositionally biased region" description="Basic and acidic residues" evidence="4">
    <location>
        <begin position="954"/>
        <end position="965"/>
    </location>
</feature>
<feature type="domain" description="FF" evidence="7">
    <location>
        <begin position="584"/>
        <end position="638"/>
    </location>
</feature>
<keyword evidence="3" id="KW-0175">Coiled coil</keyword>
<dbReference type="GO" id="GO:0070063">
    <property type="term" value="F:RNA polymerase binding"/>
    <property type="evidence" value="ECO:0007669"/>
    <property type="project" value="InterPro"/>
</dbReference>
<dbReference type="SUPFAM" id="SSF51045">
    <property type="entry name" value="WW domain"/>
    <property type="match status" value="1"/>
</dbReference>
<dbReference type="InterPro" id="IPR002885">
    <property type="entry name" value="PPR_rpt"/>
</dbReference>
<keyword evidence="9" id="KW-1185">Reference proteome</keyword>
<feature type="repeat" description="PPR" evidence="2">
    <location>
        <begin position="1595"/>
        <end position="1629"/>
    </location>
</feature>
<proteinExistence type="predicted"/>
<feature type="region of interest" description="Disordered" evidence="4">
    <location>
        <begin position="1"/>
        <end position="29"/>
    </location>
</feature>
<evidence type="ECO:0000259" key="7">
    <source>
        <dbReference type="PROSITE" id="PS51676"/>
    </source>
</evidence>
<dbReference type="Gene3D" id="1.25.40.10">
    <property type="entry name" value="Tetratricopeptide repeat domain"/>
    <property type="match status" value="5"/>
</dbReference>
<feature type="compositionally biased region" description="Pro residues" evidence="4">
    <location>
        <begin position="271"/>
        <end position="284"/>
    </location>
</feature>